<evidence type="ECO:0000313" key="4">
    <source>
        <dbReference type="Proteomes" id="UP000063781"/>
    </source>
</evidence>
<dbReference type="Pfam" id="PF03354">
    <property type="entry name" value="TerL_ATPase"/>
    <property type="match status" value="1"/>
</dbReference>
<evidence type="ECO:0000259" key="2">
    <source>
        <dbReference type="Pfam" id="PF20441"/>
    </source>
</evidence>
<reference evidence="3 4" key="1">
    <citation type="submission" date="2015-10" db="EMBL/GenBank/DDBJ databases">
        <title>Erysipelothrix larvae sp. LV19 isolated from the larval gut of the rhinoceros beetle, Trypoxylus dichotomus.</title>
        <authorList>
            <person name="Lim S."/>
            <person name="Kim B.-C."/>
        </authorList>
    </citation>
    <scope>NUCLEOTIDE SEQUENCE [LARGE SCALE GENOMIC DNA]</scope>
    <source>
        <strain evidence="3 4">LV19</strain>
    </source>
</reference>
<dbReference type="AlphaFoldDB" id="A0A0X8H1A5"/>
<protein>
    <recommendedName>
        <fullName evidence="5">Terminase</fullName>
    </recommendedName>
</protein>
<dbReference type="GO" id="GO:0004519">
    <property type="term" value="F:endonuclease activity"/>
    <property type="evidence" value="ECO:0007669"/>
    <property type="project" value="InterPro"/>
</dbReference>
<evidence type="ECO:0000313" key="3">
    <source>
        <dbReference type="EMBL" id="AMC94222.1"/>
    </source>
</evidence>
<dbReference type="PANTHER" id="PTHR41287">
    <property type="match status" value="1"/>
</dbReference>
<accession>A0A0X8H1A5</accession>
<dbReference type="InterPro" id="IPR027417">
    <property type="entry name" value="P-loop_NTPase"/>
</dbReference>
<gene>
    <name evidence="3" type="ORF">AOC36_09575</name>
</gene>
<dbReference type="InterPro" id="IPR046461">
    <property type="entry name" value="TerL_ATPase"/>
</dbReference>
<evidence type="ECO:0008006" key="5">
    <source>
        <dbReference type="Google" id="ProtNLM"/>
    </source>
</evidence>
<dbReference type="EMBL" id="CP013213">
    <property type="protein sequence ID" value="AMC94222.1"/>
    <property type="molecule type" value="Genomic_DNA"/>
</dbReference>
<dbReference type="PANTHER" id="PTHR41287:SF1">
    <property type="entry name" value="PROTEIN YMFN"/>
    <property type="match status" value="1"/>
</dbReference>
<name>A0A0X8H1A5_9FIRM</name>
<dbReference type="Proteomes" id="UP000063781">
    <property type="component" value="Chromosome"/>
</dbReference>
<sequence>MNPIYEYYQKILDGTEIVPRKVRITYWFIITNVLTSKKFEYNEDLANHALDFIQTFCKHSKGEVGGKPFILELWQKALVAAMFGIVHRGTNIRKYRFVMFMVARKNGKSTLAAAISLYLLIADGEPGPEVYAVATKHAQAKIIWEEATKMINKSSALKKFAKVKHSEIITAFNEGKYVPLGRDSKSLDGLNVHGATLDEIEAWKDMNMYDVMLDATSARLNWMIFGTTTAGTEKSVVFDRLYSDAENQINFFEKGEDIDENTLNIIYELDKRDEWKDFENIRKANPGLGTIKKEKTIREKHKKALRKPELVRNFLAKDCNVPDTSAESWFSLEDIQNDERFVYYADEPNNPLAVKPKYVFGGFDLSETIDMTCATILFMSHSDEKMYMDQMYWIPEDSLEDRESDGIVPYRKWINDGYLRTCQGNRVNHKDVLEWFVEMQRKHRFMYYRIGYDRYSANYLVQEMKDQFGDIVMDQVIQGVYTLSAPMYQLTADMKSSKLVYNQNPIFEWCSMNVKVIPDKNGNIMPMKIKTSKQRIDGFASALNAYVSMERNRSEYIGFIR</sequence>
<dbReference type="KEGG" id="erl:AOC36_09575"/>
<dbReference type="Pfam" id="PF20441">
    <property type="entry name" value="TerL_nuclease"/>
    <property type="match status" value="1"/>
</dbReference>
<dbReference type="InterPro" id="IPR046462">
    <property type="entry name" value="TerL_nuclease"/>
</dbReference>
<dbReference type="STRING" id="1514105.AOC36_09575"/>
<dbReference type="InterPro" id="IPR005021">
    <property type="entry name" value="Terminase_largesu-like"/>
</dbReference>
<organism evidence="3 4">
    <name type="scientific">Erysipelothrix larvae</name>
    <dbReference type="NCBI Taxonomy" id="1514105"/>
    <lineage>
        <taxon>Bacteria</taxon>
        <taxon>Bacillati</taxon>
        <taxon>Bacillota</taxon>
        <taxon>Erysipelotrichia</taxon>
        <taxon>Erysipelotrichales</taxon>
        <taxon>Erysipelotrichaceae</taxon>
        <taxon>Erysipelothrix</taxon>
    </lineage>
</organism>
<feature type="domain" description="Terminase large subunit-like ATPase" evidence="1">
    <location>
        <begin position="74"/>
        <end position="244"/>
    </location>
</feature>
<dbReference type="OrthoDB" id="9760250at2"/>
<proteinExistence type="predicted"/>
<dbReference type="Gene3D" id="3.40.50.300">
    <property type="entry name" value="P-loop containing nucleotide triphosphate hydrolases"/>
    <property type="match status" value="1"/>
</dbReference>
<feature type="domain" description="Terminase large subunit-like endonuclease" evidence="2">
    <location>
        <begin position="259"/>
        <end position="547"/>
    </location>
</feature>
<evidence type="ECO:0000259" key="1">
    <source>
        <dbReference type="Pfam" id="PF03354"/>
    </source>
</evidence>
<dbReference type="RefSeq" id="WP_067633706.1">
    <property type="nucleotide sequence ID" value="NZ_CP013213.1"/>
</dbReference>
<keyword evidence="4" id="KW-1185">Reference proteome</keyword>